<proteinExistence type="predicted"/>
<comment type="caution">
    <text evidence="1">The sequence shown here is derived from an EMBL/GenBank/DDBJ whole genome shotgun (WGS) entry which is preliminary data.</text>
</comment>
<evidence type="ECO:0000313" key="2">
    <source>
        <dbReference type="Proteomes" id="UP000829398"/>
    </source>
</evidence>
<reference evidence="2" key="1">
    <citation type="journal article" date="2023" name="Hortic. Res.">
        <title>A chromosome-level phased genome enabling allele-level studies in sweet orange: a case study on citrus Huanglongbing tolerance.</title>
        <authorList>
            <person name="Wu B."/>
            <person name="Yu Q."/>
            <person name="Deng Z."/>
            <person name="Duan Y."/>
            <person name="Luo F."/>
            <person name="Gmitter F. Jr."/>
        </authorList>
    </citation>
    <scope>NUCLEOTIDE SEQUENCE [LARGE SCALE GENOMIC DNA]</scope>
    <source>
        <strain evidence="2">cv. Valencia</strain>
    </source>
</reference>
<name>A0ACB8JE87_CITSI</name>
<accession>A0ACB8JE87</accession>
<keyword evidence="2" id="KW-1185">Reference proteome</keyword>
<dbReference type="Proteomes" id="UP000829398">
    <property type="component" value="Chromosome 7"/>
</dbReference>
<organism evidence="1 2">
    <name type="scientific">Citrus sinensis</name>
    <name type="common">Sweet orange</name>
    <name type="synonym">Citrus aurantium var. sinensis</name>
    <dbReference type="NCBI Taxonomy" id="2711"/>
    <lineage>
        <taxon>Eukaryota</taxon>
        <taxon>Viridiplantae</taxon>
        <taxon>Streptophyta</taxon>
        <taxon>Embryophyta</taxon>
        <taxon>Tracheophyta</taxon>
        <taxon>Spermatophyta</taxon>
        <taxon>Magnoliopsida</taxon>
        <taxon>eudicotyledons</taxon>
        <taxon>Gunneridae</taxon>
        <taxon>Pentapetalae</taxon>
        <taxon>rosids</taxon>
        <taxon>malvids</taxon>
        <taxon>Sapindales</taxon>
        <taxon>Rutaceae</taxon>
        <taxon>Aurantioideae</taxon>
        <taxon>Citrus</taxon>
    </lineage>
</organism>
<sequence length="253" mass="28466">MEEERRLAAREFCCSPLTCVCLVLKLCSKKWLLCFAQNAPFCAKCCENIGTVFKFPSCKTKTGCPGSKERKTTPPHVTISFSKNKQKWHQVKYEIPGWRIAKQTPKEETTKSGDDDALFCLTKHIDPNSTSSIINNIETSGYDYEDDRFYEKESKNEVLGAPNKVSAKSKLLEICAANHWKPPLFDCCQEEGPCHRKLFTFKVTFEIESLNTILECFGAPQSKKKTAAEHAAEGALCCDIKFARTVSALKTLL</sequence>
<gene>
    <name evidence="1" type="ORF">KPL71_021118</name>
</gene>
<evidence type="ECO:0000313" key="1">
    <source>
        <dbReference type="EMBL" id="KAH9715592.1"/>
    </source>
</evidence>
<dbReference type="EMBL" id="CM039176">
    <property type="protein sequence ID" value="KAH9715592.1"/>
    <property type="molecule type" value="Genomic_DNA"/>
</dbReference>
<protein>
    <submittedName>
        <fullName evidence="1">Uncharacterized protein</fullName>
    </submittedName>
</protein>